<keyword evidence="9 11" id="KW-0807">Transducer</keyword>
<evidence type="ECO:0000256" key="11">
    <source>
        <dbReference type="RuleBase" id="RU351113"/>
    </source>
</evidence>
<evidence type="ECO:0000256" key="4">
    <source>
        <dbReference type="ARBA" id="ARBA00022692"/>
    </source>
</evidence>
<dbReference type="GO" id="GO:0005886">
    <property type="term" value="C:plasma membrane"/>
    <property type="evidence" value="ECO:0007669"/>
    <property type="project" value="UniProtKB-SubCell"/>
</dbReference>
<dbReference type="PANTHER" id="PTHR21137">
    <property type="entry name" value="ODORANT RECEPTOR"/>
    <property type="match status" value="1"/>
</dbReference>
<sequence length="371" mass="43222">MNKLYTMWSWFGICGVVYLLLPGMAYTILNNMALVDRVQNVCVSLTTSMILLRMCHMCYSLQRIRKLLLLFGEKIWVRQQSYPFIYQQCITRMKPALYMGLCLFSMALAYLFIPIGFFISTGQTLESPDKRFAYLVSLPYDAQKPLNYILTSIGIFVFALMAATQSYAIDAMLSFFVSFLCGQYEVLHGRIDRLIPECHAKWLKERVDRNATIGRNLKLLQDLYEERLQQLIIHHNHLISGKDSYGDFARFLLYVLAVTGQLFVICNLGNTLIFRSQETAEHLFNCNWEGGRISRYAMIFKQSDNEEFNALNEAFPMWPYIRYNPSGKRFQQKLNFMIMRCQRPVRLSAMNYATLSLETFGRVSGMTRLHF</sequence>
<dbReference type="VEuPathDB" id="VectorBase:SCAU016923"/>
<name>A0A2Y9D4S5_STOCA</name>
<evidence type="ECO:0000256" key="9">
    <source>
        <dbReference type="ARBA" id="ARBA00023224"/>
    </source>
</evidence>
<dbReference type="Pfam" id="PF02949">
    <property type="entry name" value="7tm_6"/>
    <property type="match status" value="3"/>
</dbReference>
<comment type="similarity">
    <text evidence="11">Belongs to the insect chemoreceptor superfamily. Heteromeric odorant receptor channel (TC 1.A.69) family.</text>
</comment>
<comment type="caution">
    <text evidence="11">Lacks conserved residue(s) required for the propagation of feature annotation.</text>
</comment>
<organism evidence="12 13">
    <name type="scientific">Stomoxys calcitrans</name>
    <name type="common">Stable fly</name>
    <name type="synonym">Conops calcitrans</name>
    <dbReference type="NCBI Taxonomy" id="35570"/>
    <lineage>
        <taxon>Eukaryota</taxon>
        <taxon>Metazoa</taxon>
        <taxon>Ecdysozoa</taxon>
        <taxon>Arthropoda</taxon>
        <taxon>Hexapoda</taxon>
        <taxon>Insecta</taxon>
        <taxon>Pterygota</taxon>
        <taxon>Neoptera</taxon>
        <taxon>Endopterygota</taxon>
        <taxon>Diptera</taxon>
        <taxon>Brachycera</taxon>
        <taxon>Muscomorpha</taxon>
        <taxon>Muscoidea</taxon>
        <taxon>Muscidae</taxon>
        <taxon>Stomoxys</taxon>
    </lineage>
</organism>
<evidence type="ECO:0000256" key="6">
    <source>
        <dbReference type="ARBA" id="ARBA00022989"/>
    </source>
</evidence>
<keyword evidence="8 11" id="KW-0675">Receptor</keyword>
<evidence type="ECO:0000256" key="10">
    <source>
        <dbReference type="ARBA" id="ARBA00038679"/>
    </source>
</evidence>
<evidence type="ECO:0000256" key="7">
    <source>
        <dbReference type="ARBA" id="ARBA00023136"/>
    </source>
</evidence>
<dbReference type="PANTHER" id="PTHR21137:SF44">
    <property type="entry name" value="ODORANT RECEPTOR 13A-RELATED"/>
    <property type="match status" value="1"/>
</dbReference>
<feature type="transmembrane region" description="Helical" evidence="11">
    <location>
        <begin position="96"/>
        <end position="119"/>
    </location>
</feature>
<comment type="subcellular location">
    <subcellularLocation>
        <location evidence="1 11">Cell membrane</location>
        <topology evidence="1 11">Multi-pass membrane protein</topology>
    </subcellularLocation>
</comment>
<reference evidence="12" key="1">
    <citation type="submission" date="2020-05" db="UniProtKB">
        <authorList>
            <consortium name="EnsemblMetazoa"/>
        </authorList>
    </citation>
    <scope>IDENTIFICATION</scope>
    <source>
        <strain evidence="12">USDA</strain>
    </source>
</reference>
<dbReference type="AlphaFoldDB" id="A0A2Y9D4S5"/>
<dbReference type="GO" id="GO:0007165">
    <property type="term" value="P:signal transduction"/>
    <property type="evidence" value="ECO:0007669"/>
    <property type="project" value="UniProtKB-KW"/>
</dbReference>
<keyword evidence="3 11" id="KW-0716">Sensory transduction</keyword>
<evidence type="ECO:0000256" key="2">
    <source>
        <dbReference type="ARBA" id="ARBA00022475"/>
    </source>
</evidence>
<protein>
    <recommendedName>
        <fullName evidence="11">Odorant receptor</fullName>
    </recommendedName>
</protein>
<keyword evidence="2" id="KW-1003">Cell membrane</keyword>
<evidence type="ECO:0000256" key="8">
    <source>
        <dbReference type="ARBA" id="ARBA00023170"/>
    </source>
</evidence>
<dbReference type="InterPro" id="IPR004117">
    <property type="entry name" value="7tm6_olfct_rcpt"/>
</dbReference>
<dbReference type="GO" id="GO:0005549">
    <property type="term" value="F:odorant binding"/>
    <property type="evidence" value="ECO:0007669"/>
    <property type="project" value="InterPro"/>
</dbReference>
<comment type="subunit">
    <text evidence="10">Interacts with Orco. Complexes exist early in the endomembrane system in olfactory sensory neurons (OSNs), coupling these complexes to the conserved ciliary trafficking pathway.</text>
</comment>
<accession>A0A2Y9D4S5</accession>
<evidence type="ECO:0000256" key="5">
    <source>
        <dbReference type="ARBA" id="ARBA00022725"/>
    </source>
</evidence>
<dbReference type="GO" id="GO:0004984">
    <property type="term" value="F:olfactory receptor activity"/>
    <property type="evidence" value="ECO:0007669"/>
    <property type="project" value="InterPro"/>
</dbReference>
<keyword evidence="6 11" id="KW-1133">Transmembrane helix</keyword>
<keyword evidence="13" id="KW-1185">Reference proteome</keyword>
<dbReference type="EnsemblMetazoa" id="SCAU016923-RA">
    <property type="protein sequence ID" value="SCAU016923-PA"/>
    <property type="gene ID" value="SCAU016923"/>
</dbReference>
<evidence type="ECO:0000313" key="13">
    <source>
        <dbReference type="Proteomes" id="UP000095300"/>
    </source>
</evidence>
<feature type="transmembrane region" description="Helical" evidence="11">
    <location>
        <begin position="7"/>
        <end position="26"/>
    </location>
</feature>
<feature type="transmembrane region" description="Helical" evidence="11">
    <location>
        <begin position="251"/>
        <end position="274"/>
    </location>
</feature>
<evidence type="ECO:0000256" key="3">
    <source>
        <dbReference type="ARBA" id="ARBA00022606"/>
    </source>
</evidence>
<evidence type="ECO:0000256" key="1">
    <source>
        <dbReference type="ARBA" id="ARBA00004651"/>
    </source>
</evidence>
<proteinExistence type="inferred from homology"/>
<dbReference type="Proteomes" id="UP000095300">
    <property type="component" value="Unassembled WGS sequence"/>
</dbReference>
<keyword evidence="4 11" id="KW-0812">Transmembrane</keyword>
<feature type="transmembrane region" description="Helical" evidence="11">
    <location>
        <begin position="148"/>
        <end position="169"/>
    </location>
</feature>
<feature type="transmembrane region" description="Helical" evidence="11">
    <location>
        <begin position="38"/>
        <end position="59"/>
    </location>
</feature>
<evidence type="ECO:0000313" key="12">
    <source>
        <dbReference type="EnsemblMetazoa" id="SCAU016923-PA"/>
    </source>
</evidence>
<keyword evidence="5 11" id="KW-0552">Olfaction</keyword>
<keyword evidence="7 11" id="KW-0472">Membrane</keyword>